<feature type="domain" description="DUF6532" evidence="2">
    <location>
        <begin position="124"/>
        <end position="330"/>
    </location>
</feature>
<evidence type="ECO:0000313" key="3">
    <source>
        <dbReference type="EMBL" id="KAJ3711132.1"/>
    </source>
</evidence>
<name>A0AA38MUI2_9AGAR</name>
<gene>
    <name evidence="3" type="ORF">DFJ43DRAFT_1108169</name>
</gene>
<comment type="caution">
    <text evidence="3">The sequence shown here is derived from an EMBL/GenBank/DDBJ whole genome shotgun (WGS) entry which is preliminary data.</text>
</comment>
<reference evidence="3" key="1">
    <citation type="submission" date="2022-08" db="EMBL/GenBank/DDBJ databases">
        <authorList>
            <consortium name="DOE Joint Genome Institute"/>
            <person name="Min B."/>
            <person name="Sierra-Patev S."/>
            <person name="Naranjo-Ortiz M."/>
            <person name="Looney B."/>
            <person name="Konkel Z."/>
            <person name="Slot J.C."/>
            <person name="Sakamoto Y."/>
            <person name="Steenwyk J.L."/>
            <person name="Rokas A."/>
            <person name="Carro J."/>
            <person name="Camarero S."/>
            <person name="Ferreira P."/>
            <person name="Molpeceres G."/>
            <person name="Ruiz-duenas F.J."/>
            <person name="Serrano A."/>
            <person name="Henrissat B."/>
            <person name="Drula E."/>
            <person name="Hughes K.W."/>
            <person name="Mata J.L."/>
            <person name="Ishikawa N.K."/>
            <person name="Vargas-Isla R."/>
            <person name="Ushijima S."/>
            <person name="Smith C.A."/>
            <person name="Ahrendt S."/>
            <person name="Andreopoulos W."/>
            <person name="He G."/>
            <person name="LaButti K."/>
            <person name="Lipzen A."/>
            <person name="Ng V."/>
            <person name="Riley R."/>
            <person name="Sandor L."/>
            <person name="Barry K."/>
            <person name="Martinez A.T."/>
            <person name="Xiao Y."/>
            <person name="Gibbons J.G."/>
            <person name="Terashima K."/>
            <person name="Hibbett D.S."/>
            <person name="Grigoriev I.V."/>
        </authorList>
    </citation>
    <scope>NUCLEOTIDE SEQUENCE</scope>
    <source>
        <strain evidence="3">ET3784</strain>
    </source>
</reference>
<dbReference type="InterPro" id="IPR045341">
    <property type="entry name" value="DUF6532"/>
</dbReference>
<proteinExistence type="predicted"/>
<organism evidence="3 4">
    <name type="scientific">Lentinula guzmanii</name>
    <dbReference type="NCBI Taxonomy" id="2804957"/>
    <lineage>
        <taxon>Eukaryota</taxon>
        <taxon>Fungi</taxon>
        <taxon>Dikarya</taxon>
        <taxon>Basidiomycota</taxon>
        <taxon>Agaricomycotina</taxon>
        <taxon>Agaricomycetes</taxon>
        <taxon>Agaricomycetidae</taxon>
        <taxon>Agaricales</taxon>
        <taxon>Marasmiineae</taxon>
        <taxon>Omphalotaceae</taxon>
        <taxon>Lentinula</taxon>
    </lineage>
</organism>
<reference evidence="3" key="2">
    <citation type="journal article" date="2023" name="Proc. Natl. Acad. Sci. U.S.A.">
        <title>A global phylogenomic analysis of the shiitake genus Lentinula.</title>
        <authorList>
            <person name="Sierra-Patev S."/>
            <person name="Min B."/>
            <person name="Naranjo-Ortiz M."/>
            <person name="Looney B."/>
            <person name="Konkel Z."/>
            <person name="Slot J.C."/>
            <person name="Sakamoto Y."/>
            <person name="Steenwyk J.L."/>
            <person name="Rokas A."/>
            <person name="Carro J."/>
            <person name="Camarero S."/>
            <person name="Ferreira P."/>
            <person name="Molpeceres G."/>
            <person name="Ruiz-Duenas F.J."/>
            <person name="Serrano A."/>
            <person name="Henrissat B."/>
            <person name="Drula E."/>
            <person name="Hughes K.W."/>
            <person name="Mata J.L."/>
            <person name="Ishikawa N.K."/>
            <person name="Vargas-Isla R."/>
            <person name="Ushijima S."/>
            <person name="Smith C.A."/>
            <person name="Donoghue J."/>
            <person name="Ahrendt S."/>
            <person name="Andreopoulos W."/>
            <person name="He G."/>
            <person name="LaButti K."/>
            <person name="Lipzen A."/>
            <person name="Ng V."/>
            <person name="Riley R."/>
            <person name="Sandor L."/>
            <person name="Barry K."/>
            <person name="Martinez A.T."/>
            <person name="Xiao Y."/>
            <person name="Gibbons J.G."/>
            <person name="Terashima K."/>
            <person name="Grigoriev I.V."/>
            <person name="Hibbett D."/>
        </authorList>
    </citation>
    <scope>NUCLEOTIDE SEQUENCE</scope>
    <source>
        <strain evidence="3">ET3784</strain>
    </source>
</reference>
<evidence type="ECO:0000259" key="2">
    <source>
        <dbReference type="Pfam" id="PF20149"/>
    </source>
</evidence>
<evidence type="ECO:0000256" key="1">
    <source>
        <dbReference type="SAM" id="MobiDB-lite"/>
    </source>
</evidence>
<sequence>MNEGYKSDVSSTIDVSMLFESEDEGHNSAMAPPKIVSRGQSTKRQKVAQDIKYNAERPSMVNLSKAGVEVSSLSRNDLEESSNAGWPVVTHLVYPIHSRCISVNSQSQTIKDLLKEAILLAVGLAIFQDGFATSDAQVTHSRTSITSAGTKQELPEILHRFEQDRCYAKYLTDYVTGRVGTMRKKLKEMAADLVPSLYGIHEASFEDGSRKQLVETLLSQLNYIFPRTKITDASTARYNEPYRHPALVAVIHRYFFAGKKPLGHRFRATFTSSIKTDDAKEIPKAMLGLAAVAIYDSLKEWVKGEGNRVKKDFDSESISGEYDRHMKLINEKIIKADGSGQRKYHTLMSRLYQDALSY</sequence>
<accession>A0AA38MUI2</accession>
<dbReference type="AlphaFoldDB" id="A0AA38MUI2"/>
<dbReference type="Proteomes" id="UP001176059">
    <property type="component" value="Unassembled WGS sequence"/>
</dbReference>
<dbReference type="Pfam" id="PF20149">
    <property type="entry name" value="DUF6532"/>
    <property type="match status" value="1"/>
</dbReference>
<keyword evidence="4" id="KW-1185">Reference proteome</keyword>
<evidence type="ECO:0000313" key="4">
    <source>
        <dbReference type="Proteomes" id="UP001176059"/>
    </source>
</evidence>
<dbReference type="EMBL" id="JANVFO010000123">
    <property type="protein sequence ID" value="KAJ3711132.1"/>
    <property type="molecule type" value="Genomic_DNA"/>
</dbReference>
<protein>
    <recommendedName>
        <fullName evidence="2">DUF6532 domain-containing protein</fullName>
    </recommendedName>
</protein>
<feature type="region of interest" description="Disordered" evidence="1">
    <location>
        <begin position="23"/>
        <end position="42"/>
    </location>
</feature>